<dbReference type="EC" id="2.7.1.-" evidence="3"/>
<dbReference type="InterPro" id="IPR050661">
    <property type="entry name" value="BglG_antiterminators"/>
</dbReference>
<dbReference type="PANTHER" id="PTHR30185">
    <property type="entry name" value="CRYPTIC BETA-GLUCOSIDE BGL OPERON ANTITERMINATOR"/>
    <property type="match status" value="1"/>
</dbReference>
<dbReference type="PANTHER" id="PTHR30185:SF18">
    <property type="entry name" value="TRANSCRIPTIONAL REGULATOR MTLR"/>
    <property type="match status" value="1"/>
</dbReference>
<protein>
    <submittedName>
        <fullName evidence="3">PTS system mannitol (Cryptic)-specific transporter subunit IIA</fullName>
        <ecNumber evidence="3">2.7.1.-</ecNumber>
    </submittedName>
</protein>
<proteinExistence type="predicted"/>
<accession>A0A2X2K5Y8</accession>
<reference evidence="3 4" key="1">
    <citation type="submission" date="2018-06" db="EMBL/GenBank/DDBJ databases">
        <authorList>
            <consortium name="Pathogen Informatics"/>
            <person name="Doyle S."/>
        </authorList>
    </citation>
    <scope>NUCLEOTIDE SEQUENCE [LARGE SCALE GENOMIC DNA]</scope>
    <source>
        <strain evidence="3 4">NCTC7878</strain>
    </source>
</reference>
<evidence type="ECO:0000256" key="2">
    <source>
        <dbReference type="ARBA" id="ARBA00023163"/>
    </source>
</evidence>
<dbReference type="EMBL" id="UAUX01000010">
    <property type="protein sequence ID" value="SPZ99773.1"/>
    <property type="molecule type" value="Genomic_DNA"/>
</dbReference>
<gene>
    <name evidence="3" type="ORF">NCTC7878_02920</name>
</gene>
<keyword evidence="1" id="KW-0805">Transcription regulation</keyword>
<dbReference type="Proteomes" id="UP000249913">
    <property type="component" value="Unassembled WGS sequence"/>
</dbReference>
<dbReference type="AlphaFoldDB" id="A0A2X2K5Y8"/>
<evidence type="ECO:0000256" key="1">
    <source>
        <dbReference type="ARBA" id="ARBA00023015"/>
    </source>
</evidence>
<dbReference type="GO" id="GO:0016740">
    <property type="term" value="F:transferase activity"/>
    <property type="evidence" value="ECO:0007669"/>
    <property type="project" value="UniProtKB-KW"/>
</dbReference>
<keyword evidence="3" id="KW-0808">Transferase</keyword>
<sequence>MSSRTIHRELKGVEAYLTSFSLTLERANKKGLRITGADSDLNDLKQSIAQHQTIDLSVEEQKVIIIYALIQAKEPVKQYSLAQEIGVSVQI</sequence>
<name>A0A2X2K5Y8_STAAU</name>
<evidence type="ECO:0000313" key="4">
    <source>
        <dbReference type="Proteomes" id="UP000249913"/>
    </source>
</evidence>
<evidence type="ECO:0000313" key="3">
    <source>
        <dbReference type="EMBL" id="SPZ99773.1"/>
    </source>
</evidence>
<organism evidence="3 4">
    <name type="scientific">Staphylococcus aureus</name>
    <dbReference type="NCBI Taxonomy" id="1280"/>
    <lineage>
        <taxon>Bacteria</taxon>
        <taxon>Bacillati</taxon>
        <taxon>Bacillota</taxon>
        <taxon>Bacilli</taxon>
        <taxon>Bacillales</taxon>
        <taxon>Staphylococcaceae</taxon>
        <taxon>Staphylococcus</taxon>
    </lineage>
</organism>
<keyword evidence="2" id="KW-0804">Transcription</keyword>